<dbReference type="Gene3D" id="3.30.565.10">
    <property type="entry name" value="Histidine kinase-like ATPase, C-terminal domain"/>
    <property type="match status" value="1"/>
</dbReference>
<dbReference type="GO" id="GO:0016020">
    <property type="term" value="C:membrane"/>
    <property type="evidence" value="ECO:0007669"/>
    <property type="project" value="InterPro"/>
</dbReference>
<dbReference type="AlphaFoldDB" id="A0A254N9X3"/>
<evidence type="ECO:0000256" key="1">
    <source>
        <dbReference type="SAM" id="Phobius"/>
    </source>
</evidence>
<comment type="caution">
    <text evidence="4">The sequence shown here is derived from an EMBL/GenBank/DDBJ whole genome shotgun (WGS) entry which is preliminary data.</text>
</comment>
<organism evidence="4 5">
    <name type="scientific">Roseateles puraquae</name>
    <dbReference type="NCBI Taxonomy" id="431059"/>
    <lineage>
        <taxon>Bacteria</taxon>
        <taxon>Pseudomonadati</taxon>
        <taxon>Pseudomonadota</taxon>
        <taxon>Betaproteobacteria</taxon>
        <taxon>Burkholderiales</taxon>
        <taxon>Sphaerotilaceae</taxon>
        <taxon>Roseateles</taxon>
    </lineage>
</organism>
<dbReference type="InterPro" id="IPR010559">
    <property type="entry name" value="Sig_transdc_His_kin_internal"/>
</dbReference>
<protein>
    <submittedName>
        <fullName evidence="4">Uncharacterized protein</fullName>
    </submittedName>
</protein>
<keyword evidence="1" id="KW-1133">Transmembrane helix</keyword>
<dbReference type="Pfam" id="PF02518">
    <property type="entry name" value="HATPase_c"/>
    <property type="match status" value="1"/>
</dbReference>
<feature type="domain" description="Histidine kinase/HSP90-like ATPase" evidence="2">
    <location>
        <begin position="266"/>
        <end position="350"/>
    </location>
</feature>
<dbReference type="Pfam" id="PF06580">
    <property type="entry name" value="His_kinase"/>
    <property type="match status" value="1"/>
</dbReference>
<dbReference type="InterPro" id="IPR050640">
    <property type="entry name" value="Bact_2-comp_sensor_kinase"/>
</dbReference>
<accession>A0A254N9X3</accession>
<dbReference type="EMBL" id="NISI01000006">
    <property type="protein sequence ID" value="OWR03167.1"/>
    <property type="molecule type" value="Genomic_DNA"/>
</dbReference>
<evidence type="ECO:0000259" key="3">
    <source>
        <dbReference type="Pfam" id="PF06580"/>
    </source>
</evidence>
<name>A0A254N9X3_9BURK</name>
<feature type="transmembrane region" description="Helical" evidence="1">
    <location>
        <begin position="76"/>
        <end position="106"/>
    </location>
</feature>
<dbReference type="OrthoDB" id="2514702at2"/>
<dbReference type="RefSeq" id="WP_088484322.1">
    <property type="nucleotide sequence ID" value="NZ_NISI01000006.1"/>
</dbReference>
<sequence>MFLPARRWRLPYLALLTVVGLLLSASALEAYRLSGGTRPWEPFLWEFSSIAVIGLLVLAVHALVGRLAGRPWPQQLAAHAVALPLFSLLHIAGMFGIRLLVYGLAGVEYHPDALPTLLVFEGGKDAVSYLSFCLISRGVWMAQAANARAQELDRARRELAEARLARLADQVQPHFLFNTLNLISSVMYEDVARADRLLCDLAQLLRQTLAAQQRAEHSVADELALVQPFLALMQARFGPERLVVQIDADDAARACRLPALLLLAPVENAVKHDVARHRGRVTVAVSARREGDELVLTVRNQGEGPAPEPLPPDPDGGLGLRNLRERLQARYGTAARVDFGPEGRGMALHLVMPCGC</sequence>
<proteinExistence type="predicted"/>
<keyword evidence="1" id="KW-0472">Membrane</keyword>
<dbReference type="InterPro" id="IPR036890">
    <property type="entry name" value="HATPase_C_sf"/>
</dbReference>
<feature type="domain" description="Signal transduction histidine kinase internal region" evidence="3">
    <location>
        <begin position="162"/>
        <end position="239"/>
    </location>
</feature>
<dbReference type="GO" id="GO:0000155">
    <property type="term" value="F:phosphorelay sensor kinase activity"/>
    <property type="evidence" value="ECO:0007669"/>
    <property type="project" value="InterPro"/>
</dbReference>
<gene>
    <name evidence="4" type="ORF">CDO81_16530</name>
</gene>
<feature type="transmembrane region" description="Helical" evidence="1">
    <location>
        <begin position="43"/>
        <end position="64"/>
    </location>
</feature>
<evidence type="ECO:0000313" key="4">
    <source>
        <dbReference type="EMBL" id="OWR03167.1"/>
    </source>
</evidence>
<keyword evidence="5" id="KW-1185">Reference proteome</keyword>
<reference evidence="4 5" key="1">
    <citation type="journal article" date="2007" name="Int. J. Syst. Evol. Microbiol.">
        <title>Description of Pelomonas aquatica sp. nov. and Pelomonas puraquae sp. nov., isolated from industrial and haemodialysis water.</title>
        <authorList>
            <person name="Gomila M."/>
            <person name="Bowien B."/>
            <person name="Falsen E."/>
            <person name="Moore E.R."/>
            <person name="Lalucat J."/>
        </authorList>
    </citation>
    <scope>NUCLEOTIDE SEQUENCE [LARGE SCALE GENOMIC DNA]</scope>
    <source>
        <strain evidence="4 5">CCUG 52769</strain>
    </source>
</reference>
<dbReference type="PANTHER" id="PTHR34220:SF9">
    <property type="entry name" value="SIGNAL TRANSDUCTION HISTIDINE KINASE INTERNAL REGION DOMAIN-CONTAINING PROTEIN"/>
    <property type="match status" value="1"/>
</dbReference>
<dbReference type="InterPro" id="IPR003594">
    <property type="entry name" value="HATPase_dom"/>
</dbReference>
<dbReference type="PANTHER" id="PTHR34220">
    <property type="entry name" value="SENSOR HISTIDINE KINASE YPDA"/>
    <property type="match status" value="1"/>
</dbReference>
<evidence type="ECO:0000259" key="2">
    <source>
        <dbReference type="Pfam" id="PF02518"/>
    </source>
</evidence>
<keyword evidence="1" id="KW-0812">Transmembrane</keyword>
<dbReference type="SUPFAM" id="SSF55874">
    <property type="entry name" value="ATPase domain of HSP90 chaperone/DNA topoisomerase II/histidine kinase"/>
    <property type="match status" value="1"/>
</dbReference>
<dbReference type="Proteomes" id="UP000197446">
    <property type="component" value="Unassembled WGS sequence"/>
</dbReference>
<evidence type="ECO:0000313" key="5">
    <source>
        <dbReference type="Proteomes" id="UP000197446"/>
    </source>
</evidence>